<evidence type="ECO:0000313" key="2">
    <source>
        <dbReference type="Proteomes" id="UP000030361"/>
    </source>
</evidence>
<sequence>MQNRQSYLTEITNTVKQNYQRFLKILPNHRNLGQMPMRQLQYFADQAICQNFRVTVAFNSETISISGSLTKLSDDRLLIKDMTGNLTKIFYLGELQSIQRFN</sequence>
<evidence type="ECO:0008006" key="3">
    <source>
        <dbReference type="Google" id="ProtNLM"/>
    </source>
</evidence>
<name>A0A1S6QK42_9LACO</name>
<reference evidence="1 2" key="1">
    <citation type="journal article" date="2015" name="Genome Announc.">
        <title>Genome Sequence of Lactobacillus curieae CCTCC M 2011381T, a Novel Producer of Gamma-aminobutyric Acid.</title>
        <authorList>
            <person name="Wang Y."/>
            <person name="Wang Y."/>
            <person name="Lang C."/>
            <person name="Wei D."/>
            <person name="Xu P."/>
            <person name="Xie J."/>
        </authorList>
    </citation>
    <scope>NUCLEOTIDE SEQUENCE [LARGE SCALE GENOMIC DNA]</scope>
    <source>
        <strain evidence="1 2">CCTCC M 2011381</strain>
    </source>
</reference>
<dbReference type="KEGG" id="lcu:PL11_008790"/>
<dbReference type="RefSeq" id="WP_035167238.1">
    <property type="nucleotide sequence ID" value="NZ_CP018906.1"/>
</dbReference>
<accession>A0A1S6QK42</accession>
<keyword evidence="2" id="KW-1185">Reference proteome</keyword>
<dbReference type="Proteomes" id="UP000030361">
    <property type="component" value="Chromosome"/>
</dbReference>
<organism evidence="1 2">
    <name type="scientific">Lentilactobacillus curieae</name>
    <dbReference type="NCBI Taxonomy" id="1138822"/>
    <lineage>
        <taxon>Bacteria</taxon>
        <taxon>Bacillati</taxon>
        <taxon>Bacillota</taxon>
        <taxon>Bacilli</taxon>
        <taxon>Lactobacillales</taxon>
        <taxon>Lactobacillaceae</taxon>
        <taxon>Lentilactobacillus</taxon>
    </lineage>
</organism>
<gene>
    <name evidence="1" type="ORF">PL11_008790</name>
</gene>
<dbReference type="OrthoDB" id="2299829at2"/>
<proteinExistence type="predicted"/>
<evidence type="ECO:0000313" key="1">
    <source>
        <dbReference type="EMBL" id="AQW22007.1"/>
    </source>
</evidence>
<dbReference type="EMBL" id="CP018906">
    <property type="protein sequence ID" value="AQW22007.1"/>
    <property type="molecule type" value="Genomic_DNA"/>
</dbReference>
<dbReference type="AlphaFoldDB" id="A0A1S6QK42"/>
<protein>
    <recommendedName>
        <fullName evidence="3">YolD-like protein</fullName>
    </recommendedName>
</protein>